<feature type="region of interest" description="Disordered" evidence="5">
    <location>
        <begin position="359"/>
        <end position="401"/>
    </location>
</feature>
<keyword evidence="4 6" id="KW-0472">Membrane</keyword>
<dbReference type="Gene3D" id="1.10.1450.10">
    <property type="entry name" value="Tetraspanin"/>
    <property type="match status" value="1"/>
</dbReference>
<comment type="subcellular location">
    <subcellularLocation>
        <location evidence="1">Membrane</location>
        <topology evidence="1">Multi-pass membrane protein</topology>
    </subcellularLocation>
</comment>
<feature type="region of interest" description="Disordered" evidence="5">
    <location>
        <begin position="55"/>
        <end position="123"/>
    </location>
</feature>
<evidence type="ECO:0000256" key="5">
    <source>
        <dbReference type="SAM" id="MobiDB-lite"/>
    </source>
</evidence>
<dbReference type="OrthoDB" id="10054572at2759"/>
<dbReference type="Pfam" id="PF00335">
    <property type="entry name" value="Tetraspanin"/>
    <property type="match status" value="1"/>
</dbReference>
<dbReference type="Proteomes" id="UP000504606">
    <property type="component" value="Unplaced"/>
</dbReference>
<feature type="compositionally biased region" description="Low complexity" evidence="5">
    <location>
        <begin position="80"/>
        <end position="102"/>
    </location>
</feature>
<keyword evidence="2 6" id="KW-0812">Transmembrane</keyword>
<evidence type="ECO:0000256" key="6">
    <source>
        <dbReference type="SAM" id="Phobius"/>
    </source>
</evidence>
<keyword evidence="3 6" id="KW-1133">Transmembrane helix</keyword>
<gene>
    <name evidence="8" type="primary">LOC113211525</name>
</gene>
<accession>A0A6J1SXP9</accession>
<dbReference type="GO" id="GO:0016020">
    <property type="term" value="C:membrane"/>
    <property type="evidence" value="ECO:0007669"/>
    <property type="project" value="UniProtKB-SubCell"/>
</dbReference>
<dbReference type="CDD" id="cd03127">
    <property type="entry name" value="tetraspanin_LEL"/>
    <property type="match status" value="1"/>
</dbReference>
<dbReference type="PANTHER" id="PTHR45691:SF6">
    <property type="entry name" value="PROTEIN DIAPHANOUS"/>
    <property type="match status" value="1"/>
</dbReference>
<feature type="compositionally biased region" description="Pro residues" evidence="5">
    <location>
        <begin position="365"/>
        <end position="378"/>
    </location>
</feature>
<evidence type="ECO:0000256" key="3">
    <source>
        <dbReference type="ARBA" id="ARBA00022989"/>
    </source>
</evidence>
<evidence type="ECO:0000313" key="7">
    <source>
        <dbReference type="Proteomes" id="UP000504606"/>
    </source>
</evidence>
<dbReference type="InterPro" id="IPR008952">
    <property type="entry name" value="Tetraspanin_EC2_sf"/>
</dbReference>
<dbReference type="AlphaFoldDB" id="A0A6J1SXP9"/>
<feature type="transmembrane region" description="Helical" evidence="6">
    <location>
        <begin position="181"/>
        <end position="199"/>
    </location>
</feature>
<feature type="compositionally biased region" description="Polar residues" evidence="5">
    <location>
        <begin position="523"/>
        <end position="536"/>
    </location>
</feature>
<evidence type="ECO:0000256" key="2">
    <source>
        <dbReference type="ARBA" id="ARBA00022692"/>
    </source>
</evidence>
<name>A0A6J1SXP9_FRAOC</name>
<dbReference type="GO" id="GO:0030041">
    <property type="term" value="P:actin filament polymerization"/>
    <property type="evidence" value="ECO:0007669"/>
    <property type="project" value="TreeGrafter"/>
</dbReference>
<dbReference type="GO" id="GO:0005884">
    <property type="term" value="C:actin filament"/>
    <property type="evidence" value="ECO:0007669"/>
    <property type="project" value="TreeGrafter"/>
</dbReference>
<dbReference type="PANTHER" id="PTHR45691">
    <property type="entry name" value="PROTEIN DIAPHANOUS"/>
    <property type="match status" value="1"/>
</dbReference>
<reference evidence="8" key="1">
    <citation type="submission" date="2025-08" db="UniProtKB">
        <authorList>
            <consortium name="RefSeq"/>
        </authorList>
    </citation>
    <scope>IDENTIFICATION</scope>
    <source>
        <tissue evidence="8">Whole organism</tissue>
    </source>
</reference>
<feature type="transmembrane region" description="Helical" evidence="6">
    <location>
        <begin position="136"/>
        <end position="161"/>
    </location>
</feature>
<feature type="compositionally biased region" description="Gly residues" evidence="5">
    <location>
        <begin position="648"/>
        <end position="664"/>
    </location>
</feature>
<dbReference type="KEGG" id="foc:113211525"/>
<evidence type="ECO:0000256" key="1">
    <source>
        <dbReference type="ARBA" id="ARBA00004141"/>
    </source>
</evidence>
<feature type="compositionally biased region" description="Polar residues" evidence="5">
    <location>
        <begin position="544"/>
        <end position="555"/>
    </location>
</feature>
<organism evidence="7 8">
    <name type="scientific">Frankliniella occidentalis</name>
    <name type="common">Western flower thrips</name>
    <name type="synonym">Euthrips occidentalis</name>
    <dbReference type="NCBI Taxonomy" id="133901"/>
    <lineage>
        <taxon>Eukaryota</taxon>
        <taxon>Metazoa</taxon>
        <taxon>Ecdysozoa</taxon>
        <taxon>Arthropoda</taxon>
        <taxon>Hexapoda</taxon>
        <taxon>Insecta</taxon>
        <taxon>Pterygota</taxon>
        <taxon>Neoptera</taxon>
        <taxon>Paraneoptera</taxon>
        <taxon>Thysanoptera</taxon>
        <taxon>Terebrantia</taxon>
        <taxon>Thripoidea</taxon>
        <taxon>Thripidae</taxon>
        <taxon>Frankliniella</taxon>
    </lineage>
</organism>
<evidence type="ECO:0000256" key="4">
    <source>
        <dbReference type="ARBA" id="ARBA00023136"/>
    </source>
</evidence>
<evidence type="ECO:0000313" key="8">
    <source>
        <dbReference type="RefSeq" id="XP_026285703.2"/>
    </source>
</evidence>
<proteinExistence type="predicted"/>
<feature type="compositionally biased region" description="Polar residues" evidence="5">
    <location>
        <begin position="565"/>
        <end position="584"/>
    </location>
</feature>
<dbReference type="InterPro" id="IPR018499">
    <property type="entry name" value="Tetraspanin/Peripherin"/>
</dbReference>
<dbReference type="SUPFAM" id="SSF81995">
    <property type="entry name" value="beta-sandwich domain of Sec23/24"/>
    <property type="match status" value="1"/>
</dbReference>
<feature type="compositionally biased region" description="Polar residues" evidence="5">
    <location>
        <begin position="592"/>
        <end position="603"/>
    </location>
</feature>
<feature type="transmembrane region" description="Helical" evidence="6">
    <location>
        <begin position="211"/>
        <end position="232"/>
    </location>
</feature>
<dbReference type="GeneID" id="113211525"/>
<dbReference type="SUPFAM" id="SSF48652">
    <property type="entry name" value="Tetraspanin"/>
    <property type="match status" value="1"/>
</dbReference>
<dbReference type="InterPro" id="IPR051412">
    <property type="entry name" value="Formin_Homology_Diaphanous_sf"/>
</dbReference>
<feature type="region of interest" description="Disordered" evidence="5">
    <location>
        <begin position="502"/>
        <end position="674"/>
    </location>
</feature>
<sequence length="698" mass="74937">MVVMLLQQHIPSLAAHPHSPGPSLGPSLGHSPLGSNSYEKVVQLDAVTPIGDTGLYPAGLAATNPLPPQPPPPQQPQQPQPSQQQQQQQQQQQHQPQPQASAGPPPPLQPPPAPAPRPGHHATHHYDNRAMQYYRLWIYTCNGLLLVCVLGFAVVACHTVVFDSRRSLVPGLSLLQPTFLYGYLAVLSQSGFIQMIGCLGARRLNQKLLNVYWLLLFLLLFGDGMVGIVWLFRFESICEELRPWLRQRLLQEYGGDPYFTTTWDAYQRDNRCCGVQGPADYSALNRSYGWLPESCCRVPPPHLYPQPPRSAALRNFHHYGTTTSTPSTTTVGLDDEYHILSALPEGDGRPGVVLDAADLYCGGELPPPPPPETPPLPGPGGGGASSTVSSSSVGSGGASTGGLGGGFGGGGVLSGGGPVVPTGGGRIITHTVLRPTPPPPPRYYRTGCEERLLVWLKSAADMLFIVGYCILGFVKVCFLGILRYEIKEMIQKIRMLQGDLTAPQLSSPDQDPQGRKTPPPGPQAQQARFSNNNGSLVTGRGPQQDDSPVIGSSRTPQERRGRADSGTTPLLMQPGESLQTTPLHQNPPPPTTSMSMKASSSDGPVQLQHTPMLHQRHHHHHLSLQDGGQDDSDTNSHCALLISDETAGPGGGLAGGGPGEGGGKVTRQGSNGNNNYELHELHDINRVLLARNRHRTDI</sequence>
<feature type="compositionally biased region" description="Pro residues" evidence="5">
    <location>
        <begin position="65"/>
        <end position="79"/>
    </location>
</feature>
<dbReference type="RefSeq" id="XP_026285703.2">
    <property type="nucleotide sequence ID" value="XM_026429918.2"/>
</dbReference>
<keyword evidence="7" id="KW-1185">Reference proteome</keyword>
<feature type="compositionally biased region" description="Pro residues" evidence="5">
    <location>
        <begin position="103"/>
        <end position="117"/>
    </location>
</feature>
<protein>
    <submittedName>
        <fullName evidence="8">Uncharacterized protein LOC113211525 isoform X1</fullName>
    </submittedName>
</protein>
<feature type="transmembrane region" description="Helical" evidence="6">
    <location>
        <begin position="462"/>
        <end position="484"/>
    </location>
</feature>